<dbReference type="Proteomes" id="UP000053029">
    <property type="component" value="Unassembled WGS sequence"/>
</dbReference>
<gene>
    <name evidence="4" type="ORF">Z517_05065</name>
</gene>
<dbReference type="Pfam" id="PF13649">
    <property type="entry name" value="Methyltransf_25"/>
    <property type="match status" value="1"/>
</dbReference>
<dbReference type="HOGENOM" id="CLU_049749_3_1_1"/>
<protein>
    <recommendedName>
        <fullName evidence="3">Methyltransferase domain-containing protein</fullName>
    </recommendedName>
</protein>
<dbReference type="STRING" id="1442368.A0A0D2GM87"/>
<dbReference type="OrthoDB" id="3647at2759"/>
<dbReference type="InterPro" id="IPR041698">
    <property type="entry name" value="Methyltransf_25"/>
</dbReference>
<dbReference type="PANTHER" id="PTHR43861:SF1">
    <property type="entry name" value="TRANS-ACONITATE 2-METHYLTRANSFERASE"/>
    <property type="match status" value="1"/>
</dbReference>
<evidence type="ECO:0000313" key="5">
    <source>
        <dbReference type="Proteomes" id="UP000053029"/>
    </source>
</evidence>
<dbReference type="EMBL" id="KN846971">
    <property type="protein sequence ID" value="KIW82038.1"/>
    <property type="molecule type" value="Genomic_DNA"/>
</dbReference>
<accession>A0A0D2GM87</accession>
<evidence type="ECO:0000256" key="1">
    <source>
        <dbReference type="ARBA" id="ARBA00022603"/>
    </source>
</evidence>
<reference evidence="4 5" key="1">
    <citation type="submission" date="2015-01" db="EMBL/GenBank/DDBJ databases">
        <title>The Genome Sequence of Fonsecaea pedrosoi CBS 271.37.</title>
        <authorList>
            <consortium name="The Broad Institute Genomics Platform"/>
            <person name="Cuomo C."/>
            <person name="de Hoog S."/>
            <person name="Gorbushina A."/>
            <person name="Stielow B."/>
            <person name="Teixiera M."/>
            <person name="Abouelleil A."/>
            <person name="Chapman S.B."/>
            <person name="Priest M."/>
            <person name="Young S.K."/>
            <person name="Wortman J."/>
            <person name="Nusbaum C."/>
            <person name="Birren B."/>
        </authorList>
    </citation>
    <scope>NUCLEOTIDE SEQUENCE [LARGE SCALE GENOMIC DNA]</scope>
    <source>
        <strain evidence="4 5">CBS 271.37</strain>
    </source>
</reference>
<organism evidence="4 5">
    <name type="scientific">Fonsecaea pedrosoi CBS 271.37</name>
    <dbReference type="NCBI Taxonomy" id="1442368"/>
    <lineage>
        <taxon>Eukaryota</taxon>
        <taxon>Fungi</taxon>
        <taxon>Dikarya</taxon>
        <taxon>Ascomycota</taxon>
        <taxon>Pezizomycotina</taxon>
        <taxon>Eurotiomycetes</taxon>
        <taxon>Chaetothyriomycetidae</taxon>
        <taxon>Chaetothyriales</taxon>
        <taxon>Herpotrichiellaceae</taxon>
        <taxon>Fonsecaea</taxon>
    </lineage>
</organism>
<dbReference type="GeneID" id="25304555"/>
<evidence type="ECO:0000256" key="2">
    <source>
        <dbReference type="ARBA" id="ARBA00022679"/>
    </source>
</evidence>
<keyword evidence="1" id="KW-0489">Methyltransferase</keyword>
<dbReference type="SUPFAM" id="SSF53335">
    <property type="entry name" value="S-adenosyl-L-methionine-dependent methyltransferases"/>
    <property type="match status" value="1"/>
</dbReference>
<name>A0A0D2GM87_9EURO</name>
<dbReference type="PANTHER" id="PTHR43861">
    <property type="entry name" value="TRANS-ACONITATE 2-METHYLTRANSFERASE-RELATED"/>
    <property type="match status" value="1"/>
</dbReference>
<dbReference type="VEuPathDB" id="FungiDB:Z517_05065"/>
<dbReference type="RefSeq" id="XP_013285846.1">
    <property type="nucleotide sequence ID" value="XM_013430392.1"/>
</dbReference>
<dbReference type="GO" id="GO:0032259">
    <property type="term" value="P:methylation"/>
    <property type="evidence" value="ECO:0007669"/>
    <property type="project" value="UniProtKB-KW"/>
</dbReference>
<evidence type="ECO:0000313" key="4">
    <source>
        <dbReference type="EMBL" id="KIW82038.1"/>
    </source>
</evidence>
<dbReference type="Gene3D" id="3.40.50.150">
    <property type="entry name" value="Vaccinia Virus protein VP39"/>
    <property type="match status" value="1"/>
</dbReference>
<feature type="domain" description="Methyltransferase" evidence="3">
    <location>
        <begin position="45"/>
        <end position="158"/>
    </location>
</feature>
<dbReference type="CDD" id="cd02440">
    <property type="entry name" value="AdoMet_MTases"/>
    <property type="match status" value="1"/>
</dbReference>
<dbReference type="GO" id="GO:0008168">
    <property type="term" value="F:methyltransferase activity"/>
    <property type="evidence" value="ECO:0007669"/>
    <property type="project" value="UniProtKB-KW"/>
</dbReference>
<dbReference type="InterPro" id="IPR029063">
    <property type="entry name" value="SAM-dependent_MTases_sf"/>
</dbReference>
<dbReference type="AlphaFoldDB" id="A0A0D2GM87"/>
<keyword evidence="5" id="KW-1185">Reference proteome</keyword>
<proteinExistence type="predicted"/>
<evidence type="ECO:0000259" key="3">
    <source>
        <dbReference type="Pfam" id="PF13649"/>
    </source>
</evidence>
<sequence>MSHFSTTQYNSISAAYDSVNDLPISRAIVINVERLIRPYIRGARVMELACGTGFFTRHLLDWGAASVVGVDVSQGMVDMAEAETARLPEHAGKYRFMVADCSAPFSANANGSGSDSDSHGTGGDFDLVFAAWLLNYAADQASMTAMFRNIANHLRPDGRFISVLPHPEDDDPMICIDHVNAQRRLGYGYGIEVRQTLALADIPHAYHVHLYFDTVPPVDFGNYYLPKRVHEAAARQGGMTGPLSWEPVWLPDNYDEINRYMKTPVAAGYFDRWLEYPDFGMLVVVKSEIDTQ</sequence>
<keyword evidence="2" id="KW-0808">Transferase</keyword>